<reference evidence="3 4" key="1">
    <citation type="submission" date="2018-06" db="EMBL/GenBank/DDBJ databases">
        <authorList>
            <consortium name="Pathogen Informatics"/>
            <person name="Doyle S."/>
        </authorList>
    </citation>
    <scope>NUCLEOTIDE SEQUENCE [LARGE SCALE GENOMIC DNA]</scope>
    <source>
        <strain evidence="3 4">NCTC12410</strain>
    </source>
</reference>
<protein>
    <submittedName>
        <fullName evidence="3">3-oxoacyl-(Acyl carrier protein) synthase III</fullName>
        <ecNumber evidence="3">2.3.1.180</ecNumber>
    </submittedName>
</protein>
<keyword evidence="2" id="KW-0812">Transmembrane</keyword>
<feature type="transmembrane region" description="Helical" evidence="2">
    <location>
        <begin position="268"/>
        <end position="288"/>
    </location>
</feature>
<sequence length="1013" mass="111398">MRLTPQAYFVFCLIIAAAIIVLKPIYTKSYANMPNAFAPTHITIATQSPCEAYELLASTNKIALDYDKTQEPFRFYTITDYAHTRPLESKKPDSSSHICALARNAITAPLTSLKLRANASDMEKIAFVALAMGSESFYIPRDSVLGNHSLDLANFGGSQTSSLVSPPKFTKSYESTTATPRILDSSTTASSSLRDTAPAVSWQSISAQADSKKAQNREALESTFEKTAENTNADSRATDITLDLSTYKLNATSEILNLYKSPCTFLGWLYYFLSPPFLLLWLMCVWTFIALKPTHPKGKIPARTYQELGVLVLLLLLALILRLYHYDSFGLWGDELYSVGVVGYPDGDFSSVFNDPGNPPFYNFLLKLWLHCFGYTSAAARGLSVVIGTMGVGGIYLLLRDHACENSALGNHSSDFVDFLKKHRLTPSGVSCFKATADHKSSSALKSTKSPTSTTAIPRILEEEKGAGRENSASSSLRALLRKAWQSISAQADSKKAQNREALESTFLQKVDSSGTAISPLLRAKGEAKQGAAAVSLVIHKDKLESSMDCHATATALARNDRKNAEILSTPQARANLDSSKSPSDSKILDEKCGLQGKSQGSYLSGNDCRDFSPLPHFSLKAESPQAQKPTPTPLIGAFFYAISFVAIGAAHEVRGYVLELALLPLVFYFLLHFLKNPKLSNALGYVLLGAMVCNTHYFGAVMIAAGFIASAIWLWQATELSSNQKRRRLVALLLLDMLIASSLVPFFAITAYTQALSNTSFNTWIPAPSLNGLLQFLPQAFGSSSGAFVFLVLFMLTPLLKNRFLNFCAIVITLGVLLPFIASFVRPIYYPKYAIYATYAFMLALCSVGIVLVARRLAGAQASYLIAFGVCALSISLLDHKIQPIGVGDNARAKFAFITQDSSNEAKKSSINPRIYIIDLHTAMTTKQRQYEVYGCKPRAEFLRIGVPELVQRHFHTGDILYLDGYFVEEDTLQDLLETFASKGARIYPIPFGIQEERDLRESQDRIYKVRF</sequence>
<dbReference type="EC" id="2.3.1.180" evidence="3"/>
<dbReference type="OrthoDB" id="5318634at2"/>
<accession>A0A377J6B8</accession>
<feature type="transmembrane region" description="Helical" evidence="2">
    <location>
        <begin position="308"/>
        <end position="326"/>
    </location>
</feature>
<feature type="transmembrane region" description="Helical" evidence="2">
    <location>
        <begin position="378"/>
        <end position="399"/>
    </location>
</feature>
<feature type="transmembrane region" description="Helical" evidence="2">
    <location>
        <begin position="835"/>
        <end position="855"/>
    </location>
</feature>
<organism evidence="3 4">
    <name type="scientific">Helicobacter canis</name>
    <dbReference type="NCBI Taxonomy" id="29419"/>
    <lineage>
        <taxon>Bacteria</taxon>
        <taxon>Pseudomonadati</taxon>
        <taxon>Campylobacterota</taxon>
        <taxon>Epsilonproteobacteria</taxon>
        <taxon>Campylobacterales</taxon>
        <taxon>Helicobacteraceae</taxon>
        <taxon>Helicobacter</taxon>
    </lineage>
</organism>
<keyword evidence="2" id="KW-1133">Transmembrane helix</keyword>
<gene>
    <name evidence="3" type="primary">fabH_3</name>
    <name evidence="3" type="ORF">NCTC12410_01886</name>
</gene>
<evidence type="ECO:0000313" key="4">
    <source>
        <dbReference type="Proteomes" id="UP000254841"/>
    </source>
</evidence>
<feature type="transmembrane region" description="Helical" evidence="2">
    <location>
        <begin position="695"/>
        <end position="718"/>
    </location>
</feature>
<dbReference type="RefSeq" id="WP_115012215.1">
    <property type="nucleotide sequence ID" value="NZ_UGHV01000001.1"/>
</dbReference>
<name>A0A377J6B8_9HELI</name>
<evidence type="ECO:0000256" key="2">
    <source>
        <dbReference type="SAM" id="Phobius"/>
    </source>
</evidence>
<feature type="transmembrane region" description="Helical" evidence="2">
    <location>
        <begin position="774"/>
        <end position="798"/>
    </location>
</feature>
<feature type="transmembrane region" description="Helical" evidence="2">
    <location>
        <begin position="7"/>
        <end position="26"/>
    </location>
</feature>
<evidence type="ECO:0000256" key="1">
    <source>
        <dbReference type="SAM" id="MobiDB-lite"/>
    </source>
</evidence>
<feature type="transmembrane region" description="Helical" evidence="2">
    <location>
        <begin position="657"/>
        <end position="675"/>
    </location>
</feature>
<feature type="compositionally biased region" description="Polar residues" evidence="1">
    <location>
        <begin position="443"/>
        <end position="456"/>
    </location>
</feature>
<keyword evidence="3" id="KW-0012">Acyltransferase</keyword>
<feature type="transmembrane region" description="Helical" evidence="2">
    <location>
        <begin position="805"/>
        <end position="823"/>
    </location>
</feature>
<dbReference type="EMBL" id="UGHV01000001">
    <property type="protein sequence ID" value="STO98037.1"/>
    <property type="molecule type" value="Genomic_DNA"/>
</dbReference>
<dbReference type="AlphaFoldDB" id="A0A377J6B8"/>
<keyword evidence="2" id="KW-0472">Membrane</keyword>
<dbReference type="GO" id="GO:0033818">
    <property type="term" value="F:beta-ketoacyl-acyl-carrier-protein synthase III activity"/>
    <property type="evidence" value="ECO:0007669"/>
    <property type="project" value="UniProtKB-EC"/>
</dbReference>
<evidence type="ECO:0000313" key="3">
    <source>
        <dbReference type="EMBL" id="STO98037.1"/>
    </source>
</evidence>
<proteinExistence type="predicted"/>
<feature type="region of interest" description="Disordered" evidence="1">
    <location>
        <begin position="443"/>
        <end position="473"/>
    </location>
</feature>
<keyword evidence="3" id="KW-0808">Transferase</keyword>
<dbReference type="Proteomes" id="UP000254841">
    <property type="component" value="Unassembled WGS sequence"/>
</dbReference>
<feature type="transmembrane region" description="Helical" evidence="2">
    <location>
        <begin position="730"/>
        <end position="754"/>
    </location>
</feature>